<keyword evidence="4" id="KW-1185">Reference proteome</keyword>
<evidence type="ECO:0000313" key="3">
    <source>
        <dbReference type="EMBL" id="KAA8910344.1"/>
    </source>
</evidence>
<evidence type="ECO:0008006" key="5">
    <source>
        <dbReference type="Google" id="ProtNLM"/>
    </source>
</evidence>
<comment type="caution">
    <text evidence="3">The sequence shown here is derived from an EMBL/GenBank/DDBJ whole genome shotgun (WGS) entry which is preliminary data.</text>
</comment>
<protein>
    <recommendedName>
        <fullName evidence="5">Pectate lyase</fullName>
    </recommendedName>
</protein>
<evidence type="ECO:0000313" key="4">
    <source>
        <dbReference type="Proteomes" id="UP000761534"/>
    </source>
</evidence>
<name>A0A642V6P8_9ASCO</name>
<organism evidence="3 4">
    <name type="scientific">Trichomonascus ciferrii</name>
    <dbReference type="NCBI Taxonomy" id="44093"/>
    <lineage>
        <taxon>Eukaryota</taxon>
        <taxon>Fungi</taxon>
        <taxon>Dikarya</taxon>
        <taxon>Ascomycota</taxon>
        <taxon>Saccharomycotina</taxon>
        <taxon>Dipodascomycetes</taxon>
        <taxon>Dipodascales</taxon>
        <taxon>Trichomonascaceae</taxon>
        <taxon>Trichomonascus</taxon>
        <taxon>Trichomonascus ciferrii complex</taxon>
    </lineage>
</organism>
<feature type="region of interest" description="Disordered" evidence="1">
    <location>
        <begin position="67"/>
        <end position="92"/>
    </location>
</feature>
<dbReference type="VEuPathDB" id="FungiDB:TRICI_004142"/>
<keyword evidence="2" id="KW-0732">Signal</keyword>
<feature type="signal peptide" evidence="2">
    <location>
        <begin position="1"/>
        <end position="20"/>
    </location>
</feature>
<reference evidence="3" key="1">
    <citation type="journal article" date="2019" name="G3 (Bethesda)">
        <title>Genome Assemblies of Two Rare Opportunistic Yeast Pathogens: Diutina rugosa (syn. Candida rugosa) and Trichomonascus ciferrii (syn. Candida ciferrii).</title>
        <authorList>
            <person name="Mixao V."/>
            <person name="Saus E."/>
            <person name="Hansen A.P."/>
            <person name="Lass-Florl C."/>
            <person name="Gabaldon T."/>
        </authorList>
    </citation>
    <scope>NUCLEOTIDE SEQUENCE</scope>
    <source>
        <strain evidence="3">CBS 4856</strain>
    </source>
</reference>
<evidence type="ECO:0000256" key="2">
    <source>
        <dbReference type="SAM" id="SignalP"/>
    </source>
</evidence>
<sequence>MKLSIFTLASTAFLAHTVVAGECRVGIEGKIINVPGGNPSTGGGGNTRIDNAYVYFIDSNGDQTNKGAKVDGESFEANGSGETNGHSYSGKATVKGSSDIKDCTVVLDGKTITASSAGDGVCDIYSNAGPFEKKSGCNCRFEC</sequence>
<feature type="chain" id="PRO_5024802575" description="Pectate lyase" evidence="2">
    <location>
        <begin position="21"/>
        <end position="143"/>
    </location>
</feature>
<proteinExistence type="predicted"/>
<accession>A0A642V6P8</accession>
<dbReference type="AlphaFoldDB" id="A0A642V6P8"/>
<evidence type="ECO:0000256" key="1">
    <source>
        <dbReference type="SAM" id="MobiDB-lite"/>
    </source>
</evidence>
<dbReference type="EMBL" id="SWFS01000317">
    <property type="protein sequence ID" value="KAA8910344.1"/>
    <property type="molecule type" value="Genomic_DNA"/>
</dbReference>
<dbReference type="Proteomes" id="UP000761534">
    <property type="component" value="Unassembled WGS sequence"/>
</dbReference>
<gene>
    <name evidence="3" type="ORF">TRICI_004142</name>
</gene>